<dbReference type="Proteomes" id="UP000009017">
    <property type="component" value="Unassembled WGS sequence"/>
</dbReference>
<dbReference type="PATRIC" id="fig|1094557.3.peg.1143"/>
<feature type="region of interest" description="Disordered" evidence="1">
    <location>
        <begin position="1"/>
        <end position="20"/>
    </location>
</feature>
<reference evidence="2 3" key="1">
    <citation type="submission" date="2012-03" db="EMBL/GenBank/DDBJ databases">
        <title>The Genome Sequence of Bartonella melophagi K-2C.</title>
        <authorList>
            <consortium name="The Broad Institute Genome Sequencing Platform"/>
            <consortium name="The Broad Institute Genome Sequencing Center for Infectious Disease"/>
            <person name="Feldgarden M."/>
            <person name="Kirby J."/>
            <person name="Kosoy M."/>
            <person name="Birtles R."/>
            <person name="Probert W.S."/>
            <person name="Chiaraviglio L."/>
            <person name="Young S.K."/>
            <person name="Zeng Q."/>
            <person name="Gargeya S."/>
            <person name="Fitzgerald M."/>
            <person name="Haas B."/>
            <person name="Abouelleil A."/>
            <person name="Alvarado L."/>
            <person name="Arachchi H.M."/>
            <person name="Berlin A."/>
            <person name="Chapman S.B."/>
            <person name="Gearin G."/>
            <person name="Goldberg J."/>
            <person name="Griggs A."/>
            <person name="Gujja S."/>
            <person name="Hansen M."/>
            <person name="Heiman D."/>
            <person name="Howarth C."/>
            <person name="Larimer J."/>
            <person name="Lui A."/>
            <person name="MacDonald P.J.P."/>
            <person name="McCowen C."/>
            <person name="Montmayeur A."/>
            <person name="Murphy C."/>
            <person name="Neiman D."/>
            <person name="Pearson M."/>
            <person name="Priest M."/>
            <person name="Roberts A."/>
            <person name="Saif S."/>
            <person name="Shea T."/>
            <person name="Sisk P."/>
            <person name="Stolte C."/>
            <person name="Sykes S."/>
            <person name="Wortman J."/>
            <person name="Nusbaum C."/>
            <person name="Birren B."/>
        </authorList>
    </citation>
    <scope>NUCLEOTIDE SEQUENCE [LARGE SCALE GENOMIC DNA]</scope>
    <source>
        <strain evidence="2 3">K-2C</strain>
    </source>
</reference>
<protein>
    <submittedName>
        <fullName evidence="2">Uncharacterized protein</fullName>
    </submittedName>
</protein>
<proteinExistence type="predicted"/>
<evidence type="ECO:0000256" key="1">
    <source>
        <dbReference type="SAM" id="MobiDB-lite"/>
    </source>
</evidence>
<sequence>MGGRIEGSGSMGVDVSGNGTVTLSGEVKVEGFETGMKVTKGSVMVTKGSITGQN</sequence>
<evidence type="ECO:0000313" key="3">
    <source>
        <dbReference type="Proteomes" id="UP000009017"/>
    </source>
</evidence>
<feature type="compositionally biased region" description="Gly residues" evidence="1">
    <location>
        <begin position="1"/>
        <end position="10"/>
    </location>
</feature>
<gene>
    <name evidence="2" type="ORF">ME3_01095</name>
</gene>
<comment type="caution">
    <text evidence="2">The sequence shown here is derived from an EMBL/GenBank/DDBJ whole genome shotgun (WGS) entry which is preliminary data.</text>
</comment>
<dbReference type="EMBL" id="AIMA01000025">
    <property type="protein sequence ID" value="EJF88397.1"/>
    <property type="molecule type" value="Genomic_DNA"/>
</dbReference>
<dbReference type="AlphaFoldDB" id="J1JU16"/>
<organism evidence="2 3">
    <name type="scientific">Bartonella melophagi K-2C</name>
    <dbReference type="NCBI Taxonomy" id="1094557"/>
    <lineage>
        <taxon>Bacteria</taxon>
        <taxon>Pseudomonadati</taxon>
        <taxon>Pseudomonadota</taxon>
        <taxon>Alphaproteobacteria</taxon>
        <taxon>Hyphomicrobiales</taxon>
        <taxon>Bartonellaceae</taxon>
        <taxon>Bartonella</taxon>
    </lineage>
</organism>
<accession>J1JU16</accession>
<keyword evidence="3" id="KW-1185">Reference proteome</keyword>
<dbReference type="HOGENOM" id="CLU_3040774_0_0_5"/>
<evidence type="ECO:0000313" key="2">
    <source>
        <dbReference type="EMBL" id="EJF88397.1"/>
    </source>
</evidence>
<name>J1JU16_9HYPH</name>